<gene>
    <name evidence="1" type="ORF">DBR06_SOUSAS12910003</name>
</gene>
<accession>A0A484GHH0</accession>
<dbReference type="EMBL" id="QWLN02007748">
    <property type="protein sequence ID" value="TEA35123.1"/>
    <property type="molecule type" value="Genomic_DNA"/>
</dbReference>
<name>A0A484GHH0_SOUCH</name>
<dbReference type="Proteomes" id="UP000295264">
    <property type="component" value="Unassembled WGS sequence"/>
</dbReference>
<evidence type="ECO:0000313" key="1">
    <source>
        <dbReference type="EMBL" id="TEA35123.1"/>
    </source>
</evidence>
<dbReference type="Gene3D" id="3.40.30.10">
    <property type="entry name" value="Glutaredoxin"/>
    <property type="match status" value="1"/>
</dbReference>
<evidence type="ECO:0000313" key="2">
    <source>
        <dbReference type="Proteomes" id="UP000295264"/>
    </source>
</evidence>
<sequence>EKPYRKDPKNNFRKKVKVTAGPTLFKYGTPQ</sequence>
<protein>
    <submittedName>
        <fullName evidence="1">Uncharacterized protein</fullName>
    </submittedName>
</protein>
<organism evidence="1 2">
    <name type="scientific">Sousa chinensis</name>
    <name type="common">Indo-pacific humpbacked dolphin</name>
    <name type="synonym">Steno chinensis</name>
    <dbReference type="NCBI Taxonomy" id="103600"/>
    <lineage>
        <taxon>Eukaryota</taxon>
        <taxon>Metazoa</taxon>
        <taxon>Chordata</taxon>
        <taxon>Craniata</taxon>
        <taxon>Vertebrata</taxon>
        <taxon>Euteleostomi</taxon>
        <taxon>Mammalia</taxon>
        <taxon>Eutheria</taxon>
        <taxon>Laurasiatheria</taxon>
        <taxon>Artiodactyla</taxon>
        <taxon>Whippomorpha</taxon>
        <taxon>Cetacea</taxon>
        <taxon>Odontoceti</taxon>
        <taxon>Delphinidae</taxon>
        <taxon>Sousa</taxon>
    </lineage>
</organism>
<comment type="caution">
    <text evidence="1">The sequence shown here is derived from an EMBL/GenBank/DDBJ whole genome shotgun (WGS) entry which is preliminary data.</text>
</comment>
<feature type="non-terminal residue" evidence="1">
    <location>
        <position position="1"/>
    </location>
</feature>
<proteinExistence type="predicted"/>
<keyword evidence="2" id="KW-1185">Reference proteome</keyword>
<reference evidence="1 2" key="1">
    <citation type="journal article" date="2018" name="Genomics">
        <title>Molecular footprints of inshore aquatic adaptation in Indo-Pacific humpback dolphin (Sousa chinensis).</title>
        <authorList>
            <person name="Ming Y."/>
            <person name="Jian J."/>
            <person name="Yu F."/>
            <person name="Yu X."/>
            <person name="Wang J."/>
            <person name="Liu W."/>
        </authorList>
    </citation>
    <scope>NUCLEOTIDE SEQUENCE [LARGE SCALE GENOMIC DNA]</scope>
    <source>
        <strain evidence="1">MY-2018</strain>
        <tissue evidence="1">Skin</tissue>
    </source>
</reference>
<dbReference type="AlphaFoldDB" id="A0A484GHH0"/>